<organism evidence="6 7">
    <name type="scientific">Streptomyces gibsoniae</name>
    <dbReference type="NCBI Taxonomy" id="3075529"/>
    <lineage>
        <taxon>Bacteria</taxon>
        <taxon>Bacillati</taxon>
        <taxon>Actinomycetota</taxon>
        <taxon>Actinomycetes</taxon>
        <taxon>Kitasatosporales</taxon>
        <taxon>Streptomycetaceae</taxon>
        <taxon>Streptomyces</taxon>
    </lineage>
</organism>
<comment type="caution">
    <text evidence="6">The sequence shown here is derived from an EMBL/GenBank/DDBJ whole genome shotgun (WGS) entry which is preliminary data.</text>
</comment>
<evidence type="ECO:0000313" key="7">
    <source>
        <dbReference type="Proteomes" id="UP001183809"/>
    </source>
</evidence>
<evidence type="ECO:0000313" key="6">
    <source>
        <dbReference type="EMBL" id="MDT0467565.1"/>
    </source>
</evidence>
<keyword evidence="2 4" id="KW-0238">DNA-binding</keyword>
<keyword evidence="3" id="KW-0804">Transcription</keyword>
<dbReference type="PANTHER" id="PTHR30055:SF234">
    <property type="entry name" value="HTH-TYPE TRANSCRIPTIONAL REGULATOR BETI"/>
    <property type="match status" value="1"/>
</dbReference>
<dbReference type="InterPro" id="IPR001647">
    <property type="entry name" value="HTH_TetR"/>
</dbReference>
<name>A0ABU2U366_9ACTN</name>
<feature type="domain" description="HTH tetR-type" evidence="5">
    <location>
        <begin position="20"/>
        <end position="79"/>
    </location>
</feature>
<evidence type="ECO:0000256" key="2">
    <source>
        <dbReference type="ARBA" id="ARBA00023125"/>
    </source>
</evidence>
<dbReference type="PRINTS" id="PR00455">
    <property type="entry name" value="HTHTETR"/>
</dbReference>
<dbReference type="Pfam" id="PF00440">
    <property type="entry name" value="TetR_N"/>
    <property type="match status" value="1"/>
</dbReference>
<dbReference type="RefSeq" id="WP_311699025.1">
    <property type="nucleotide sequence ID" value="NZ_JAVREY010000055.1"/>
</dbReference>
<dbReference type="InterPro" id="IPR049445">
    <property type="entry name" value="TetR_SbtR-like_C"/>
</dbReference>
<protein>
    <submittedName>
        <fullName evidence="6">TetR/AcrR family transcriptional regulator</fullName>
    </submittedName>
</protein>
<dbReference type="SUPFAM" id="SSF48498">
    <property type="entry name" value="Tetracyclin repressor-like, C-terminal domain"/>
    <property type="match status" value="1"/>
</dbReference>
<dbReference type="InterPro" id="IPR050109">
    <property type="entry name" value="HTH-type_TetR-like_transc_reg"/>
</dbReference>
<dbReference type="PANTHER" id="PTHR30055">
    <property type="entry name" value="HTH-TYPE TRANSCRIPTIONAL REGULATOR RUTR"/>
    <property type="match status" value="1"/>
</dbReference>
<dbReference type="Pfam" id="PF21597">
    <property type="entry name" value="TetR_C_43"/>
    <property type="match status" value="1"/>
</dbReference>
<evidence type="ECO:0000256" key="1">
    <source>
        <dbReference type="ARBA" id="ARBA00023015"/>
    </source>
</evidence>
<sequence>MPDFTTSCSASDRPLRADAQRNRRRILEVALRAFSEGGADVPLDAIAREAGVGSGTLYRHFPTREALVETVYHNELTQLCESADDLLVTATAQEALRTWMGGFLHYARTKLGLSDALGVLIASGANPYEHSRARILAALTKLLDAAIAEGDVRDDLAAFDVLTSLSGIALASTDPDQHERLLALLMDGLGRGPARR</sequence>
<evidence type="ECO:0000259" key="5">
    <source>
        <dbReference type="PROSITE" id="PS50977"/>
    </source>
</evidence>
<keyword evidence="1" id="KW-0805">Transcription regulation</keyword>
<dbReference type="PROSITE" id="PS50977">
    <property type="entry name" value="HTH_TETR_2"/>
    <property type="match status" value="1"/>
</dbReference>
<dbReference type="Gene3D" id="1.10.357.10">
    <property type="entry name" value="Tetracycline Repressor, domain 2"/>
    <property type="match status" value="1"/>
</dbReference>
<evidence type="ECO:0000256" key="3">
    <source>
        <dbReference type="ARBA" id="ARBA00023163"/>
    </source>
</evidence>
<keyword evidence="7" id="KW-1185">Reference proteome</keyword>
<dbReference type="InterPro" id="IPR009057">
    <property type="entry name" value="Homeodomain-like_sf"/>
</dbReference>
<feature type="DNA-binding region" description="H-T-H motif" evidence="4">
    <location>
        <begin position="42"/>
        <end position="61"/>
    </location>
</feature>
<dbReference type="EMBL" id="JAVREY010000055">
    <property type="protein sequence ID" value="MDT0467565.1"/>
    <property type="molecule type" value="Genomic_DNA"/>
</dbReference>
<proteinExistence type="predicted"/>
<dbReference type="SUPFAM" id="SSF46689">
    <property type="entry name" value="Homeodomain-like"/>
    <property type="match status" value="1"/>
</dbReference>
<accession>A0ABU2U366</accession>
<dbReference type="Proteomes" id="UP001183809">
    <property type="component" value="Unassembled WGS sequence"/>
</dbReference>
<evidence type="ECO:0000256" key="4">
    <source>
        <dbReference type="PROSITE-ProRule" id="PRU00335"/>
    </source>
</evidence>
<dbReference type="InterPro" id="IPR036271">
    <property type="entry name" value="Tet_transcr_reg_TetR-rel_C_sf"/>
</dbReference>
<reference evidence="7" key="1">
    <citation type="submission" date="2023-07" db="EMBL/GenBank/DDBJ databases">
        <title>30 novel species of actinomycetes from the DSMZ collection.</title>
        <authorList>
            <person name="Nouioui I."/>
        </authorList>
    </citation>
    <scope>NUCLEOTIDE SEQUENCE [LARGE SCALE GENOMIC DNA]</scope>
    <source>
        <strain evidence="7">DSM 41699</strain>
    </source>
</reference>
<gene>
    <name evidence="6" type="ORF">RM764_31995</name>
</gene>